<keyword evidence="3" id="KW-1185">Reference proteome</keyword>
<evidence type="ECO:0000259" key="1">
    <source>
        <dbReference type="PROSITE" id="PS51819"/>
    </source>
</evidence>
<dbReference type="SUPFAM" id="SSF54593">
    <property type="entry name" value="Glyoxalase/Bleomycin resistance protein/Dihydroxybiphenyl dioxygenase"/>
    <property type="match status" value="1"/>
</dbReference>
<dbReference type="InterPro" id="IPR037523">
    <property type="entry name" value="VOC_core"/>
</dbReference>
<dbReference type="Proteomes" id="UP000186890">
    <property type="component" value="Unassembled WGS sequence"/>
</dbReference>
<dbReference type="AlphaFoldDB" id="A0A1Q8E863"/>
<sequence>MIDHLSIRVKDLPVSKIFYQKTLAPLGYEIRFDHDHAVSFGEKSSTDPGGDFWLETGEQVPMHVAFHAKTHTEVELFYQAGLAAGGRDNGRPGFRPHYHANYYAAFLIDPDGNNIEAVCHVKHE</sequence>
<organism evidence="2 3">
    <name type="scientific">Streptococcus cuniculi</name>
    <dbReference type="NCBI Taxonomy" id="1432788"/>
    <lineage>
        <taxon>Bacteria</taxon>
        <taxon>Bacillati</taxon>
        <taxon>Bacillota</taxon>
        <taxon>Bacilli</taxon>
        <taxon>Lactobacillales</taxon>
        <taxon>Streptococcaceae</taxon>
        <taxon>Streptococcus</taxon>
    </lineage>
</organism>
<proteinExistence type="predicted"/>
<dbReference type="InterPro" id="IPR029068">
    <property type="entry name" value="Glyas_Bleomycin-R_OHBP_Dase"/>
</dbReference>
<dbReference type="Gene3D" id="3.10.180.10">
    <property type="entry name" value="2,3-Dihydroxybiphenyl 1,2-Dioxygenase, domain 1"/>
    <property type="match status" value="1"/>
</dbReference>
<dbReference type="PANTHER" id="PTHR35006">
    <property type="entry name" value="GLYOXALASE FAMILY PROTEIN (AFU_ORTHOLOGUE AFUA_5G14830)"/>
    <property type="match status" value="1"/>
</dbReference>
<name>A0A1Q8E863_9STRE</name>
<reference evidence="3" key="1">
    <citation type="submission" date="2016-12" db="EMBL/GenBank/DDBJ databases">
        <authorList>
            <person name="Gulvik C.A."/>
        </authorList>
    </citation>
    <scope>NUCLEOTIDE SEQUENCE [LARGE SCALE GENOMIC DNA]</scope>
    <source>
        <strain evidence="3">NED12-00049-6B</strain>
    </source>
</reference>
<protein>
    <submittedName>
        <fullName evidence="2">Glyoxalase</fullName>
    </submittedName>
</protein>
<dbReference type="OrthoDB" id="9800322at2"/>
<feature type="domain" description="VOC" evidence="1">
    <location>
        <begin position="1"/>
        <end position="120"/>
    </location>
</feature>
<gene>
    <name evidence="2" type="ORF">BU202_05780</name>
</gene>
<dbReference type="EMBL" id="MSJM01000004">
    <property type="protein sequence ID" value="OLF47968.1"/>
    <property type="molecule type" value="Genomic_DNA"/>
</dbReference>
<evidence type="ECO:0000313" key="3">
    <source>
        <dbReference type="Proteomes" id="UP000186890"/>
    </source>
</evidence>
<evidence type="ECO:0000313" key="2">
    <source>
        <dbReference type="EMBL" id="OLF47968.1"/>
    </source>
</evidence>
<accession>A0A1Q8E863</accession>
<comment type="caution">
    <text evidence="2">The sequence shown here is derived from an EMBL/GenBank/DDBJ whole genome shotgun (WGS) entry which is preliminary data.</text>
</comment>
<dbReference type="PROSITE" id="PS51819">
    <property type="entry name" value="VOC"/>
    <property type="match status" value="1"/>
</dbReference>
<dbReference type="InterPro" id="IPR004360">
    <property type="entry name" value="Glyas_Fos-R_dOase_dom"/>
</dbReference>
<dbReference type="CDD" id="cd07262">
    <property type="entry name" value="VOC_like"/>
    <property type="match status" value="1"/>
</dbReference>
<dbReference type="Pfam" id="PF00903">
    <property type="entry name" value="Glyoxalase"/>
    <property type="match status" value="1"/>
</dbReference>
<dbReference type="RefSeq" id="WP_075104839.1">
    <property type="nucleotide sequence ID" value="NZ_MSJM01000004.1"/>
</dbReference>
<dbReference type="PANTHER" id="PTHR35006:SF2">
    <property type="entry name" value="GLYOXALASE FAMILY PROTEIN (AFU_ORTHOLOGUE AFUA_5G14830)"/>
    <property type="match status" value="1"/>
</dbReference>